<sequence length="121" mass="13407">MQHAPHFRRRQGRVKVAIITKYLESTDMASVSKVVWLLLMMLVVASHIDGKRGGSSRGRSSRGGSSRSSGRSRSSSLGRSPSSSLGRRSHLNTYSSRRRISSRTRNAHRPISTSTSTSIFY</sequence>
<protein>
    <submittedName>
        <fullName evidence="2">Uncharacterized protein</fullName>
    </submittedName>
</protein>
<evidence type="ECO:0000313" key="3">
    <source>
        <dbReference type="Proteomes" id="UP001497623"/>
    </source>
</evidence>
<name>A0AAV2PWM5_MEGNR</name>
<evidence type="ECO:0000256" key="1">
    <source>
        <dbReference type="SAM" id="MobiDB-lite"/>
    </source>
</evidence>
<keyword evidence="3" id="KW-1185">Reference proteome</keyword>
<comment type="caution">
    <text evidence="2">The sequence shown here is derived from an EMBL/GenBank/DDBJ whole genome shotgun (WGS) entry which is preliminary data.</text>
</comment>
<accession>A0AAV2PWM5</accession>
<dbReference type="Proteomes" id="UP001497623">
    <property type="component" value="Unassembled WGS sequence"/>
</dbReference>
<organism evidence="2 3">
    <name type="scientific">Meganyctiphanes norvegica</name>
    <name type="common">Northern krill</name>
    <name type="synonym">Thysanopoda norvegica</name>
    <dbReference type="NCBI Taxonomy" id="48144"/>
    <lineage>
        <taxon>Eukaryota</taxon>
        <taxon>Metazoa</taxon>
        <taxon>Ecdysozoa</taxon>
        <taxon>Arthropoda</taxon>
        <taxon>Crustacea</taxon>
        <taxon>Multicrustacea</taxon>
        <taxon>Malacostraca</taxon>
        <taxon>Eumalacostraca</taxon>
        <taxon>Eucarida</taxon>
        <taxon>Euphausiacea</taxon>
        <taxon>Euphausiidae</taxon>
        <taxon>Meganyctiphanes</taxon>
    </lineage>
</organism>
<dbReference type="AlphaFoldDB" id="A0AAV2PWM5"/>
<proteinExistence type="predicted"/>
<feature type="compositionally biased region" description="Basic residues" evidence="1">
    <location>
        <begin position="96"/>
        <end position="108"/>
    </location>
</feature>
<dbReference type="EMBL" id="CAXKWB010001817">
    <property type="protein sequence ID" value="CAL4065548.1"/>
    <property type="molecule type" value="Genomic_DNA"/>
</dbReference>
<gene>
    <name evidence="2" type="ORF">MNOR_LOCUS4876</name>
</gene>
<reference evidence="2 3" key="1">
    <citation type="submission" date="2024-05" db="EMBL/GenBank/DDBJ databases">
        <authorList>
            <person name="Wallberg A."/>
        </authorList>
    </citation>
    <scope>NUCLEOTIDE SEQUENCE [LARGE SCALE GENOMIC DNA]</scope>
</reference>
<evidence type="ECO:0000313" key="2">
    <source>
        <dbReference type="EMBL" id="CAL4065548.1"/>
    </source>
</evidence>
<feature type="region of interest" description="Disordered" evidence="1">
    <location>
        <begin position="49"/>
        <end position="121"/>
    </location>
</feature>
<feature type="compositionally biased region" description="Polar residues" evidence="1">
    <location>
        <begin position="111"/>
        <end position="121"/>
    </location>
</feature>
<feature type="compositionally biased region" description="Low complexity" evidence="1">
    <location>
        <begin position="62"/>
        <end position="86"/>
    </location>
</feature>